<proteinExistence type="predicted"/>
<evidence type="ECO:0000313" key="1">
    <source>
        <dbReference type="EMBL" id="KAL0941414.1"/>
    </source>
</evidence>
<protein>
    <submittedName>
        <fullName evidence="1">Uncharacterized protein</fullName>
    </submittedName>
</protein>
<comment type="caution">
    <text evidence="1">The sequence shown here is derived from an EMBL/GenBank/DDBJ whole genome shotgun (WGS) entry which is preliminary data.</text>
</comment>
<keyword evidence="2" id="KW-1185">Reference proteome</keyword>
<accession>A0ACC3ZB81</accession>
<dbReference type="EMBL" id="VUJX02000002">
    <property type="protein sequence ID" value="KAL0941414.1"/>
    <property type="molecule type" value="Genomic_DNA"/>
</dbReference>
<sequence>MPAIYYNPVSQLLARNGDNDGDDDGGFHMPGSVMAIIIVCVIAFVAGTAVCCCLCRRRRKNRNGDGGSKNSNEYGVDSNKWIKKAIKKAAKKIKKMFSKNKKKNAAAAAVGGSVPYGQGTHPGYGENERTMGYSGGYGRLDAHGDEEMVGMTSPHGVRN</sequence>
<gene>
    <name evidence="1" type="ORF">CTRU02_204177</name>
</gene>
<reference evidence="1 2" key="1">
    <citation type="journal article" date="2020" name="Phytopathology">
        <title>Genome Sequence Resources of Colletotrichum truncatum, C. plurivorum, C. musicola, and C. sojae: Four Species Pathogenic to Soybean (Glycine max).</title>
        <authorList>
            <person name="Rogerio F."/>
            <person name="Boufleur T.R."/>
            <person name="Ciampi-Guillardi M."/>
            <person name="Sukno S.A."/>
            <person name="Thon M.R."/>
            <person name="Massola Junior N.S."/>
            <person name="Baroncelli R."/>
        </authorList>
    </citation>
    <scope>NUCLEOTIDE SEQUENCE [LARGE SCALE GENOMIC DNA]</scope>
    <source>
        <strain evidence="1 2">CMES1059</strain>
    </source>
</reference>
<organism evidence="1 2">
    <name type="scientific">Colletotrichum truncatum</name>
    <name type="common">Anthracnose fungus</name>
    <name type="synonym">Colletotrichum capsici</name>
    <dbReference type="NCBI Taxonomy" id="5467"/>
    <lineage>
        <taxon>Eukaryota</taxon>
        <taxon>Fungi</taxon>
        <taxon>Dikarya</taxon>
        <taxon>Ascomycota</taxon>
        <taxon>Pezizomycotina</taxon>
        <taxon>Sordariomycetes</taxon>
        <taxon>Hypocreomycetidae</taxon>
        <taxon>Glomerellales</taxon>
        <taxon>Glomerellaceae</taxon>
        <taxon>Colletotrichum</taxon>
        <taxon>Colletotrichum truncatum species complex</taxon>
    </lineage>
</organism>
<name>A0ACC3ZB81_COLTU</name>
<dbReference type="Proteomes" id="UP000805649">
    <property type="component" value="Unassembled WGS sequence"/>
</dbReference>
<evidence type="ECO:0000313" key="2">
    <source>
        <dbReference type="Proteomes" id="UP000805649"/>
    </source>
</evidence>